<dbReference type="Gene3D" id="3.90.220.20">
    <property type="entry name" value="DNA methylase specificity domains"/>
    <property type="match status" value="2"/>
</dbReference>
<proteinExistence type="inferred from homology"/>
<evidence type="ECO:0000256" key="1">
    <source>
        <dbReference type="ARBA" id="ARBA00010923"/>
    </source>
</evidence>
<feature type="domain" description="Type I restriction modification DNA specificity" evidence="4">
    <location>
        <begin position="210"/>
        <end position="389"/>
    </location>
</feature>
<evidence type="ECO:0000313" key="5">
    <source>
        <dbReference type="EMBL" id="RZB28987.1"/>
    </source>
</evidence>
<dbReference type="Proteomes" id="UP000291831">
    <property type="component" value="Unassembled WGS sequence"/>
</dbReference>
<keyword evidence="3" id="KW-0238">DNA-binding</keyword>
<accession>A0A8B3S0Z4</accession>
<protein>
    <submittedName>
        <fullName evidence="5">Type I restriction enzyme, S subunit</fullName>
        <ecNumber evidence="5">3.1.21.3</ecNumber>
    </submittedName>
</protein>
<name>A0A8B3S0Z4_9EURY</name>
<comment type="caution">
    <text evidence="5">The sequence shown here is derived from an EMBL/GenBank/DDBJ whole genome shotgun (WGS) entry which is preliminary data.</text>
</comment>
<gene>
    <name evidence="5" type="ORF">AEth_01591</name>
</gene>
<dbReference type="InterPro" id="IPR044946">
    <property type="entry name" value="Restrct_endonuc_typeI_TRD_sf"/>
</dbReference>
<dbReference type="CDD" id="cd17254">
    <property type="entry name" value="RMtype1_S_FclI-TRD1-CR1_like"/>
    <property type="match status" value="1"/>
</dbReference>
<dbReference type="Pfam" id="PF01420">
    <property type="entry name" value="Methylase_S"/>
    <property type="match status" value="2"/>
</dbReference>
<dbReference type="CDD" id="cd17260">
    <property type="entry name" value="RMtype1_S_EcoEI-TRD1-CR1_like"/>
    <property type="match status" value="1"/>
</dbReference>
<organism evidence="5 6">
    <name type="scientific">Candidatus Argoarchaeum ethanivorans</name>
    <dbReference type="NCBI Taxonomy" id="2608793"/>
    <lineage>
        <taxon>Archaea</taxon>
        <taxon>Methanobacteriati</taxon>
        <taxon>Methanobacteriota</taxon>
        <taxon>Stenosarchaea group</taxon>
        <taxon>Methanomicrobia</taxon>
        <taxon>Methanosarcinales</taxon>
        <taxon>Methanosarcinales incertae sedis</taxon>
        <taxon>GOM Arc I cluster</taxon>
        <taxon>Candidatus Argoarchaeum</taxon>
    </lineage>
</organism>
<dbReference type="GO" id="GO:0009035">
    <property type="term" value="F:type I site-specific deoxyribonuclease activity"/>
    <property type="evidence" value="ECO:0007669"/>
    <property type="project" value="UniProtKB-EC"/>
</dbReference>
<evidence type="ECO:0000313" key="6">
    <source>
        <dbReference type="Proteomes" id="UP000291831"/>
    </source>
</evidence>
<dbReference type="PANTHER" id="PTHR30408:SF12">
    <property type="entry name" value="TYPE I RESTRICTION ENZYME MJAVIII SPECIFICITY SUBUNIT"/>
    <property type="match status" value="1"/>
</dbReference>
<dbReference type="InterPro" id="IPR052021">
    <property type="entry name" value="Type-I_RS_S_subunit"/>
</dbReference>
<dbReference type="REBASE" id="306379">
    <property type="entry name" value="S.MarArch1ORF1588P"/>
</dbReference>
<dbReference type="EC" id="3.1.21.3" evidence="5"/>
<sequence>MNDVEGWKNKRLIELAEYINGYAFKPDDWEKDGLPIIRIEQLKNPNAPTDYYSGKLPTKNIIENDDLIFSWSASLFLRIWRHDRAALNQHLFRVVEREGIDRVFLKLFIEFYLPELVKASHGSTMQHITRKELDRFGAPFPTSKPEQTKIAEILSTADRAIEQTEAIIAKQQRIKTGLMHDLLTRGIDEYGNLRSEQTHEFRDSPLGRIPVEWEVGTLSDIANINPKSDISQLSDNSLVTFLSMPDVGENGKIISRQIQKLSKVKTGFTRFTEQDILFAKITPCMENGKGTLATELINKIGFGSTEFHVLRANKSGNPEFIYHITQSKKFRLKSEGYMTGSAGQRRVPANFFQKFQIHLPPLSEQHHIAGILTAADQRVEKEEASRNKLLQIKTALMQDLLTGKKRVTPLLNDTEVVHG</sequence>
<dbReference type="SUPFAM" id="SSF116734">
    <property type="entry name" value="DNA methylase specificity domain"/>
    <property type="match status" value="2"/>
</dbReference>
<dbReference type="Gene3D" id="1.10.287.1120">
    <property type="entry name" value="Bipartite methylase S protein"/>
    <property type="match status" value="1"/>
</dbReference>
<dbReference type="PANTHER" id="PTHR30408">
    <property type="entry name" value="TYPE-1 RESTRICTION ENZYME ECOKI SPECIFICITY PROTEIN"/>
    <property type="match status" value="1"/>
</dbReference>
<dbReference type="GO" id="GO:0003677">
    <property type="term" value="F:DNA binding"/>
    <property type="evidence" value="ECO:0007669"/>
    <property type="project" value="UniProtKB-KW"/>
</dbReference>
<keyword evidence="2" id="KW-0680">Restriction system</keyword>
<feature type="domain" description="Type I restriction modification DNA specificity" evidence="4">
    <location>
        <begin position="5"/>
        <end position="168"/>
    </location>
</feature>
<dbReference type="AlphaFoldDB" id="A0A8B3S0Z4"/>
<dbReference type="EMBL" id="RPGO01000033">
    <property type="protein sequence ID" value="RZB28987.1"/>
    <property type="molecule type" value="Genomic_DNA"/>
</dbReference>
<comment type="similarity">
    <text evidence="1">Belongs to the type-I restriction system S methylase family.</text>
</comment>
<evidence type="ECO:0000259" key="4">
    <source>
        <dbReference type="Pfam" id="PF01420"/>
    </source>
</evidence>
<dbReference type="InterPro" id="IPR000055">
    <property type="entry name" value="Restrct_endonuc_typeI_TRD"/>
</dbReference>
<reference evidence="6" key="1">
    <citation type="submission" date="2019-01" db="EMBL/GenBank/DDBJ databases">
        <title>Anaerobic oxidation of ethane by archaea from a marine hydrocarbon seep.</title>
        <authorList>
            <person name="Musat F."/>
        </authorList>
    </citation>
    <scope>NUCLEOTIDE SEQUENCE [LARGE SCALE GENOMIC DNA]</scope>
</reference>
<evidence type="ECO:0000256" key="3">
    <source>
        <dbReference type="ARBA" id="ARBA00023125"/>
    </source>
</evidence>
<evidence type="ECO:0000256" key="2">
    <source>
        <dbReference type="ARBA" id="ARBA00022747"/>
    </source>
</evidence>
<keyword evidence="5" id="KW-0378">Hydrolase</keyword>
<dbReference type="GO" id="GO:0009307">
    <property type="term" value="P:DNA restriction-modification system"/>
    <property type="evidence" value="ECO:0007669"/>
    <property type="project" value="UniProtKB-KW"/>
</dbReference>